<organism evidence="2 3">
    <name type="scientific">Uruburuella testudinis</name>
    <dbReference type="NCBI Taxonomy" id="1282863"/>
    <lineage>
        <taxon>Bacteria</taxon>
        <taxon>Pseudomonadati</taxon>
        <taxon>Pseudomonadota</taxon>
        <taxon>Betaproteobacteria</taxon>
        <taxon>Neisseriales</taxon>
        <taxon>Neisseriaceae</taxon>
        <taxon>Uruburuella</taxon>
    </lineage>
</organism>
<dbReference type="Proteomes" id="UP000829817">
    <property type="component" value="Chromosome"/>
</dbReference>
<evidence type="ECO:0000313" key="2">
    <source>
        <dbReference type="EMBL" id="UOO81475.1"/>
    </source>
</evidence>
<name>A0ABY4DR15_9NEIS</name>
<proteinExistence type="predicted"/>
<keyword evidence="1" id="KW-0472">Membrane</keyword>
<reference evidence="2 3" key="1">
    <citation type="journal article" date="2022" name="Res Sq">
        <title>Evolution of multicellular longitudinally dividing oral cavity symbionts (Neisseriaceae).</title>
        <authorList>
            <person name="Nyongesa S."/>
            <person name="Weber P."/>
            <person name="Bernet E."/>
            <person name="Pullido F."/>
            <person name="Nieckarz M."/>
            <person name="Delaby M."/>
            <person name="Nieves C."/>
            <person name="Viehboeck T."/>
            <person name="Krause N."/>
            <person name="Rivera-Millot A."/>
            <person name="Nakamura A."/>
            <person name="Vischer N."/>
            <person name="VanNieuwenhze M."/>
            <person name="Brun Y."/>
            <person name="Cava F."/>
            <person name="Bulgheresi S."/>
            <person name="Veyrier F."/>
        </authorList>
    </citation>
    <scope>NUCLEOTIDE SEQUENCE [LARGE SCALE GENOMIC DNA]</scope>
    <source>
        <strain evidence="2 3">CCUG 63373m</strain>
    </source>
</reference>
<keyword evidence="1" id="KW-0812">Transmembrane</keyword>
<keyword evidence="1" id="KW-1133">Transmembrane helix</keyword>
<evidence type="ECO:0000256" key="1">
    <source>
        <dbReference type="SAM" id="Phobius"/>
    </source>
</evidence>
<protein>
    <submittedName>
        <fullName evidence="2">Uncharacterized protein</fullName>
    </submittedName>
</protein>
<keyword evidence="3" id="KW-1185">Reference proteome</keyword>
<feature type="transmembrane region" description="Helical" evidence="1">
    <location>
        <begin position="9"/>
        <end position="27"/>
    </location>
</feature>
<gene>
    <name evidence="2" type="ORF">LVJ83_11060</name>
</gene>
<sequence length="139" mass="16413">MIKIFKKIRFIKSILMLIFFTVIIVFFKPSKESSYRPDAEMKLALIQDEITFILNNGTILSTLTQGRAGRWFIVSINLKYTSYESIKERLKLHNFIEIKPNIFCRDEESIEILIDSSHNENEGTLYWLYPDNNCTSDYK</sequence>
<evidence type="ECO:0000313" key="3">
    <source>
        <dbReference type="Proteomes" id="UP000829817"/>
    </source>
</evidence>
<dbReference type="EMBL" id="CP091508">
    <property type="protein sequence ID" value="UOO81475.1"/>
    <property type="molecule type" value="Genomic_DNA"/>
</dbReference>
<accession>A0ABY4DR15</accession>
<dbReference type="RefSeq" id="WP_244784643.1">
    <property type="nucleotide sequence ID" value="NZ_CP091508.1"/>
</dbReference>